<comment type="similarity">
    <text evidence="2">Belongs to the bacterial sugar transferase family.</text>
</comment>
<gene>
    <name evidence="9" type="ORF">EWU20_00210</name>
</gene>
<name>A0A4Q9BG19_9BACT</name>
<evidence type="ECO:0000313" key="9">
    <source>
        <dbReference type="EMBL" id="TBH75027.1"/>
    </source>
</evidence>
<dbReference type="PANTHER" id="PTHR30576">
    <property type="entry name" value="COLANIC BIOSYNTHESIS UDP-GLUCOSE LIPID CARRIER TRANSFERASE"/>
    <property type="match status" value="1"/>
</dbReference>
<dbReference type="GO" id="GO:0016020">
    <property type="term" value="C:membrane"/>
    <property type="evidence" value="ECO:0007669"/>
    <property type="project" value="UniProtKB-SubCell"/>
</dbReference>
<evidence type="ECO:0000256" key="5">
    <source>
        <dbReference type="ARBA" id="ARBA00022989"/>
    </source>
</evidence>
<evidence type="ECO:0000256" key="2">
    <source>
        <dbReference type="ARBA" id="ARBA00006464"/>
    </source>
</evidence>
<sequence length="462" mass="53502">MNKKSNRFALIRYVNDALVVIAAYSLALWNTGHIDQWNPAFGLLSLVLWYFVSSFSKLYADRRSNKFAEEIIFIVYHLILFTILLSSSLFFLKPTGAYDFHFFAYFISANFLLAAITKYILRKNRHAAFYQGRMNDVVLLVGATAAAKNFYDTVQKYYYYGYKVEGLIDDEMNNIPGCDYLGKISQLDLILKSRYVDEVVIALPTDDYSTIQRCISICDYYRTKVRILPDFKQYATSSVSIQTIGQVPVMNVGRLPLDRLENRILKRIFDVTFSVLFFLTFGLLLLPIIALLIKLTSKGPVFFKQERWGLNNETLICYKFRTMVQESEDVDAEGNYQQAQKNDPRITRIGAFLRKTNLDEIPQFWNVLIGNMSVVGPRPHPTPLNIESMNTVDNYMLRHIVLPGISGWAQVNGCRGETRTTEDMQERVDFDLSYIHRWSFWLDCQIILQTVINFFRGDQNAY</sequence>
<keyword evidence="10" id="KW-1185">Reference proteome</keyword>
<keyword evidence="4 7" id="KW-0812">Transmembrane</keyword>
<feature type="transmembrane region" description="Helical" evidence="7">
    <location>
        <begin position="102"/>
        <end position="121"/>
    </location>
</feature>
<feature type="transmembrane region" description="Helical" evidence="7">
    <location>
        <begin position="12"/>
        <end position="29"/>
    </location>
</feature>
<dbReference type="InterPro" id="IPR003362">
    <property type="entry name" value="Bact_transf"/>
</dbReference>
<protein>
    <submittedName>
        <fullName evidence="9">Undecaprenyl-phosphate glucose phosphotransferase</fullName>
        <ecNumber evidence="9">2.7.8.31</ecNumber>
    </submittedName>
</protein>
<dbReference type="EMBL" id="SEWY01000001">
    <property type="protein sequence ID" value="TBH75027.1"/>
    <property type="molecule type" value="Genomic_DNA"/>
</dbReference>
<evidence type="ECO:0000256" key="7">
    <source>
        <dbReference type="SAM" id="Phobius"/>
    </source>
</evidence>
<dbReference type="Gene3D" id="3.40.50.720">
    <property type="entry name" value="NAD(P)-binding Rossmann-like Domain"/>
    <property type="match status" value="1"/>
</dbReference>
<dbReference type="GO" id="GO:0089702">
    <property type="term" value="F:undecaprenyl-phosphate glucose phosphotransferase activity"/>
    <property type="evidence" value="ECO:0007669"/>
    <property type="project" value="UniProtKB-EC"/>
</dbReference>
<keyword evidence="6 7" id="KW-0472">Membrane</keyword>
<proteinExistence type="inferred from homology"/>
<dbReference type="NCBIfam" id="TIGR03025">
    <property type="entry name" value="EPS_sugtrans"/>
    <property type="match status" value="1"/>
</dbReference>
<keyword evidence="5 7" id="KW-1133">Transmembrane helix</keyword>
<dbReference type="AlphaFoldDB" id="A0A4Q9BG19"/>
<evidence type="ECO:0000256" key="3">
    <source>
        <dbReference type="ARBA" id="ARBA00022679"/>
    </source>
</evidence>
<comment type="caution">
    <text evidence="9">The sequence shown here is derived from an EMBL/GenBank/DDBJ whole genome shotgun (WGS) entry which is preliminary data.</text>
</comment>
<dbReference type="Pfam" id="PF13727">
    <property type="entry name" value="CoA_binding_3"/>
    <property type="match status" value="1"/>
</dbReference>
<evidence type="ECO:0000313" key="10">
    <source>
        <dbReference type="Proteomes" id="UP000293583"/>
    </source>
</evidence>
<dbReference type="RefSeq" id="WP_130922235.1">
    <property type="nucleotide sequence ID" value="NZ_JAANON010000002.1"/>
</dbReference>
<feature type="transmembrane region" description="Helical" evidence="7">
    <location>
        <begin position="71"/>
        <end position="90"/>
    </location>
</feature>
<evidence type="ECO:0000256" key="6">
    <source>
        <dbReference type="ARBA" id="ARBA00023136"/>
    </source>
</evidence>
<comment type="subcellular location">
    <subcellularLocation>
        <location evidence="1">Membrane</location>
        <topology evidence="1">Multi-pass membrane protein</topology>
    </subcellularLocation>
</comment>
<dbReference type="PANTHER" id="PTHR30576:SF0">
    <property type="entry name" value="UNDECAPRENYL-PHOSPHATE N-ACETYLGALACTOSAMINYL 1-PHOSPHATE TRANSFERASE-RELATED"/>
    <property type="match status" value="1"/>
</dbReference>
<feature type="transmembrane region" description="Helical" evidence="7">
    <location>
        <begin position="41"/>
        <end position="59"/>
    </location>
</feature>
<keyword evidence="3 9" id="KW-0808">Transferase</keyword>
<dbReference type="EC" id="2.7.8.31" evidence="9"/>
<dbReference type="InterPro" id="IPR017473">
    <property type="entry name" value="Undecaprenyl-P_gluc_Ptfrase"/>
</dbReference>
<evidence type="ECO:0000259" key="8">
    <source>
        <dbReference type="Pfam" id="PF02397"/>
    </source>
</evidence>
<dbReference type="Proteomes" id="UP000293583">
    <property type="component" value="Unassembled WGS sequence"/>
</dbReference>
<evidence type="ECO:0000256" key="1">
    <source>
        <dbReference type="ARBA" id="ARBA00004141"/>
    </source>
</evidence>
<dbReference type="NCBIfam" id="TIGR03023">
    <property type="entry name" value="WcaJ_sugtrans"/>
    <property type="match status" value="1"/>
</dbReference>
<organism evidence="9 10">
    <name type="scientific">Aquirufa antheringensis</name>
    <dbReference type="NCBI Taxonomy" id="2516559"/>
    <lineage>
        <taxon>Bacteria</taxon>
        <taxon>Pseudomonadati</taxon>
        <taxon>Bacteroidota</taxon>
        <taxon>Cytophagia</taxon>
        <taxon>Cytophagales</taxon>
        <taxon>Flectobacillaceae</taxon>
        <taxon>Aquirufa</taxon>
    </lineage>
</organism>
<feature type="transmembrane region" description="Helical" evidence="7">
    <location>
        <begin position="268"/>
        <end position="293"/>
    </location>
</feature>
<evidence type="ECO:0000256" key="4">
    <source>
        <dbReference type="ARBA" id="ARBA00022692"/>
    </source>
</evidence>
<dbReference type="OrthoDB" id="9774190at2"/>
<dbReference type="InterPro" id="IPR017475">
    <property type="entry name" value="EPS_sugar_tfrase"/>
</dbReference>
<reference evidence="9 10" key="1">
    <citation type="submission" date="2019-02" db="EMBL/GenBank/DDBJ databases">
        <title>Genome of a new Bacteroidetes strain.</title>
        <authorList>
            <person name="Pitt A."/>
        </authorList>
    </citation>
    <scope>NUCLEOTIDE SEQUENCE [LARGE SCALE GENOMIC DNA]</scope>
    <source>
        <strain evidence="9 10">103A-SOEBACH</strain>
    </source>
</reference>
<feature type="domain" description="Bacterial sugar transferase" evidence="8">
    <location>
        <begin position="266"/>
        <end position="455"/>
    </location>
</feature>
<accession>A0A4Q9BG19</accession>
<dbReference type="Pfam" id="PF02397">
    <property type="entry name" value="Bac_transf"/>
    <property type="match status" value="1"/>
</dbReference>